<evidence type="ECO:0000256" key="6">
    <source>
        <dbReference type="SAM" id="MobiDB-lite"/>
    </source>
</evidence>
<dbReference type="InterPro" id="IPR025121">
    <property type="entry name" value="GTPase_HflX_N"/>
</dbReference>
<protein>
    <submittedName>
        <fullName evidence="8">G2192 protein</fullName>
    </submittedName>
</protein>
<dbReference type="PANTHER" id="PTHR10229">
    <property type="entry name" value="GTP-BINDING PROTEIN HFLX"/>
    <property type="match status" value="1"/>
</dbReference>
<dbReference type="InterPro" id="IPR027417">
    <property type="entry name" value="P-loop_NTPase"/>
</dbReference>
<dbReference type="Gene3D" id="3.40.50.11060">
    <property type="entry name" value="GTPase HflX, N-terminal domain"/>
    <property type="match status" value="1"/>
</dbReference>
<dbReference type="Pfam" id="PF16360">
    <property type="entry name" value="GTP-bdg_M"/>
    <property type="match status" value="1"/>
</dbReference>
<keyword evidence="3" id="KW-0460">Magnesium</keyword>
<reference evidence="8 9" key="1">
    <citation type="submission" date="2024-06" db="EMBL/GenBank/DDBJ databases">
        <authorList>
            <person name="Kraege A."/>
            <person name="Thomma B."/>
        </authorList>
    </citation>
    <scope>NUCLEOTIDE SEQUENCE [LARGE SCALE GENOMIC DNA]</scope>
</reference>
<dbReference type="InterPro" id="IPR042108">
    <property type="entry name" value="GTPase_HflX_N_sf"/>
</dbReference>
<evidence type="ECO:0000256" key="5">
    <source>
        <dbReference type="SAM" id="Coils"/>
    </source>
</evidence>
<evidence type="ECO:0000313" key="8">
    <source>
        <dbReference type="EMBL" id="CAL5220216.1"/>
    </source>
</evidence>
<evidence type="ECO:0000256" key="4">
    <source>
        <dbReference type="ARBA" id="ARBA00023134"/>
    </source>
</evidence>
<dbReference type="InterPro" id="IPR006073">
    <property type="entry name" value="GTP-bd"/>
</dbReference>
<evidence type="ECO:0000256" key="1">
    <source>
        <dbReference type="ARBA" id="ARBA00022723"/>
    </source>
</evidence>
<dbReference type="PRINTS" id="PR00326">
    <property type="entry name" value="GTP1OBG"/>
</dbReference>
<gene>
    <name evidence="8" type="primary">g2192</name>
    <name evidence="8" type="ORF">VP750_LOCUS1875</name>
</gene>
<proteinExistence type="inferred from homology"/>
<dbReference type="Gene3D" id="3.40.50.300">
    <property type="entry name" value="P-loop containing nucleotide triphosphate hydrolases"/>
    <property type="match status" value="1"/>
</dbReference>
<evidence type="ECO:0000256" key="3">
    <source>
        <dbReference type="ARBA" id="ARBA00022842"/>
    </source>
</evidence>
<keyword evidence="5" id="KW-0175">Coiled coil</keyword>
<keyword evidence="2" id="KW-0547">Nucleotide-binding</keyword>
<accession>A0ABP1FJT0</accession>
<feature type="coiled-coil region" evidence="5">
    <location>
        <begin position="172"/>
        <end position="199"/>
    </location>
</feature>
<dbReference type="InterPro" id="IPR016496">
    <property type="entry name" value="GTPase_HflX"/>
</dbReference>
<dbReference type="PIRSF" id="PIRSF006809">
    <property type="entry name" value="GTP-binding_hflX_prd"/>
    <property type="match status" value="1"/>
</dbReference>
<dbReference type="Proteomes" id="UP001497392">
    <property type="component" value="Unassembled WGS sequence"/>
</dbReference>
<dbReference type="CDD" id="cd01878">
    <property type="entry name" value="HflX"/>
    <property type="match status" value="1"/>
</dbReference>
<evidence type="ECO:0000259" key="7">
    <source>
        <dbReference type="PROSITE" id="PS51705"/>
    </source>
</evidence>
<feature type="domain" description="Hflx-type G" evidence="7">
    <location>
        <begin position="213"/>
        <end position="378"/>
    </location>
</feature>
<keyword evidence="9" id="KW-1185">Reference proteome</keyword>
<feature type="compositionally biased region" description="Gly residues" evidence="6">
    <location>
        <begin position="157"/>
        <end position="171"/>
    </location>
</feature>
<keyword evidence="4" id="KW-0342">GTP-binding</keyword>
<feature type="region of interest" description="Disordered" evidence="6">
    <location>
        <begin position="153"/>
        <end position="172"/>
    </location>
</feature>
<keyword evidence="1" id="KW-0479">Metal-binding</keyword>
<evidence type="ECO:0000256" key="2">
    <source>
        <dbReference type="ARBA" id="ARBA00022741"/>
    </source>
</evidence>
<dbReference type="InterPro" id="IPR030394">
    <property type="entry name" value="G_HFLX_dom"/>
</dbReference>
<organism evidence="8 9">
    <name type="scientific">Coccomyxa viridis</name>
    <dbReference type="NCBI Taxonomy" id="1274662"/>
    <lineage>
        <taxon>Eukaryota</taxon>
        <taxon>Viridiplantae</taxon>
        <taxon>Chlorophyta</taxon>
        <taxon>core chlorophytes</taxon>
        <taxon>Trebouxiophyceae</taxon>
        <taxon>Trebouxiophyceae incertae sedis</taxon>
        <taxon>Coccomyxaceae</taxon>
        <taxon>Coccomyxa</taxon>
    </lineage>
</organism>
<dbReference type="NCBIfam" id="TIGR03156">
    <property type="entry name" value="GTP_HflX"/>
    <property type="match status" value="1"/>
</dbReference>
<dbReference type="EMBL" id="CAXHTA020000003">
    <property type="protein sequence ID" value="CAL5220216.1"/>
    <property type="molecule type" value="Genomic_DNA"/>
</dbReference>
<sequence length="378" mass="40988">MVVVHTRDQTLSQRLEADRLAETCAGSDCMSVSVGPSRTPKPTAPFYLGRGAVAQLSSVIQEADPDRVFVNHMLSGVQQRNLERAWGRPVVDRVGLIIDIFAQRARTREAQLQVELASLDYKASRLVRSLDAASGQRGGFGEGGLTEVVSARERGRSGGSSGGLGGGGGAGETELQLQRRRLRSRIKVLKRQLEDVRRTRATQRAGRQRADRPLCSVVGYTNAGKSSLVSVLSGSYVEAEDRLFQTLDPTLRQAVLPSGQQVILSDTVGFIDALPPTLIKAFRATLEEVTEADVLIHVMDGSSPEMLQQRQAVLHILRQLGISEERLQRQLIEVVNKADLLADSAQLEGAAELEPSGASSVDTLLLDSSRGHTWVPQL</sequence>
<dbReference type="HAMAP" id="MF_00900">
    <property type="entry name" value="GTPase_HflX"/>
    <property type="match status" value="1"/>
</dbReference>
<evidence type="ECO:0000313" key="9">
    <source>
        <dbReference type="Proteomes" id="UP001497392"/>
    </source>
</evidence>
<dbReference type="PROSITE" id="PS51705">
    <property type="entry name" value="G_HFLX"/>
    <property type="match status" value="1"/>
</dbReference>
<comment type="caution">
    <text evidence="8">The sequence shown here is derived from an EMBL/GenBank/DDBJ whole genome shotgun (WGS) entry which is preliminary data.</text>
</comment>
<dbReference type="Pfam" id="PF01926">
    <property type="entry name" value="MMR_HSR1"/>
    <property type="match status" value="1"/>
</dbReference>
<dbReference type="PANTHER" id="PTHR10229:SF8">
    <property type="entry name" value="GTPASE HFLX"/>
    <property type="match status" value="1"/>
</dbReference>
<dbReference type="SUPFAM" id="SSF52540">
    <property type="entry name" value="P-loop containing nucleoside triphosphate hydrolases"/>
    <property type="match status" value="1"/>
</dbReference>
<dbReference type="InterPro" id="IPR032305">
    <property type="entry name" value="GTP-bd_M"/>
</dbReference>
<dbReference type="Pfam" id="PF13167">
    <property type="entry name" value="GTP-bdg_N"/>
    <property type="match status" value="1"/>
</dbReference>
<name>A0ABP1FJT0_9CHLO</name>